<feature type="transmembrane region" description="Helical" evidence="1">
    <location>
        <begin position="33"/>
        <end position="51"/>
    </location>
</feature>
<sequence length="209" mass="24930">MKTILFTGSPKFLYQEPRRIPTYMAAIIRRHRFVIIAIICIIILIMYSWYFRKEEKFVLNNTPVPYIKETFNDEIRAFDSNKPYFSDMTKITNNIEEKETQFTDLRKFSKDDEMSLLFSKMSKDDSTLEKSEERIYFIPIQETEEFTTEITREIDDEFTLLIGDEETYADTEKQHLETETFLSSKNGIEAYRKHLFLEKSLSLCVPKKV</sequence>
<keyword evidence="1" id="KW-0472">Membrane</keyword>
<reference evidence="2" key="2">
    <citation type="submission" date="2020-06" db="EMBL/GenBank/DDBJ databases">
        <authorList>
            <person name="Sheffer M."/>
        </authorList>
    </citation>
    <scope>NUCLEOTIDE SEQUENCE</scope>
</reference>
<comment type="caution">
    <text evidence="2">The sequence shown here is derived from an EMBL/GenBank/DDBJ whole genome shotgun (WGS) entry which is preliminary data.</text>
</comment>
<organism evidence="2 3">
    <name type="scientific">Argiope bruennichi</name>
    <name type="common">Wasp spider</name>
    <name type="synonym">Aranea bruennichi</name>
    <dbReference type="NCBI Taxonomy" id="94029"/>
    <lineage>
        <taxon>Eukaryota</taxon>
        <taxon>Metazoa</taxon>
        <taxon>Ecdysozoa</taxon>
        <taxon>Arthropoda</taxon>
        <taxon>Chelicerata</taxon>
        <taxon>Arachnida</taxon>
        <taxon>Araneae</taxon>
        <taxon>Araneomorphae</taxon>
        <taxon>Entelegynae</taxon>
        <taxon>Araneoidea</taxon>
        <taxon>Araneidae</taxon>
        <taxon>Argiope</taxon>
    </lineage>
</organism>
<keyword evidence="1" id="KW-1133">Transmembrane helix</keyword>
<keyword evidence="1" id="KW-0812">Transmembrane</keyword>
<evidence type="ECO:0000256" key="1">
    <source>
        <dbReference type="SAM" id="Phobius"/>
    </source>
</evidence>
<gene>
    <name evidence="2" type="ORF">HNY73_016494</name>
</gene>
<reference evidence="2" key="1">
    <citation type="journal article" date="2020" name="bioRxiv">
        <title>Chromosome-level reference genome of the European wasp spider Argiope bruennichi: a resource for studies on range expansion and evolutionary adaptation.</title>
        <authorList>
            <person name="Sheffer M.M."/>
            <person name="Hoppe A."/>
            <person name="Krehenwinkel H."/>
            <person name="Uhl G."/>
            <person name="Kuss A.W."/>
            <person name="Jensen L."/>
            <person name="Jensen C."/>
            <person name="Gillespie R.G."/>
            <person name="Hoff K.J."/>
            <person name="Prost S."/>
        </authorList>
    </citation>
    <scope>NUCLEOTIDE SEQUENCE</scope>
</reference>
<dbReference type="AlphaFoldDB" id="A0A8T0EIP4"/>
<accession>A0A8T0EIP4</accession>
<dbReference type="EMBL" id="JABXBU010002227">
    <property type="protein sequence ID" value="KAF8773883.1"/>
    <property type="molecule type" value="Genomic_DNA"/>
</dbReference>
<dbReference type="Proteomes" id="UP000807504">
    <property type="component" value="Unassembled WGS sequence"/>
</dbReference>
<name>A0A8T0EIP4_ARGBR</name>
<evidence type="ECO:0000313" key="3">
    <source>
        <dbReference type="Proteomes" id="UP000807504"/>
    </source>
</evidence>
<proteinExistence type="predicted"/>
<evidence type="ECO:0000313" key="2">
    <source>
        <dbReference type="EMBL" id="KAF8773883.1"/>
    </source>
</evidence>
<keyword evidence="3" id="KW-1185">Reference proteome</keyword>
<protein>
    <submittedName>
        <fullName evidence="2">Uncharacterized protein</fullName>
    </submittedName>
</protein>